<dbReference type="Gene3D" id="1.25.40.10">
    <property type="entry name" value="Tetratricopeptide repeat domain"/>
    <property type="match status" value="1"/>
</dbReference>
<evidence type="ECO:0008006" key="7">
    <source>
        <dbReference type="Google" id="ProtNLM"/>
    </source>
</evidence>
<protein>
    <recommendedName>
        <fullName evidence="7">Pentacotripeptide-repeat region of PRORP domain-containing protein</fullName>
    </recommendedName>
</protein>
<feature type="signal peptide" evidence="4">
    <location>
        <begin position="1"/>
        <end position="19"/>
    </location>
</feature>
<evidence type="ECO:0000256" key="3">
    <source>
        <dbReference type="SAM" id="Phobius"/>
    </source>
</evidence>
<dbReference type="VEuPathDB" id="TriTrypDB:TRSC58_04080"/>
<gene>
    <name evidence="5" type="ORF">TRSC58_04080</name>
</gene>
<dbReference type="NCBIfam" id="TIGR00756">
    <property type="entry name" value="PPR"/>
    <property type="match status" value="1"/>
</dbReference>
<dbReference type="OrthoDB" id="185373at2759"/>
<proteinExistence type="predicted"/>
<evidence type="ECO:0000256" key="2">
    <source>
        <dbReference type="PROSITE-ProRule" id="PRU00708"/>
    </source>
</evidence>
<feature type="chain" id="PRO_5001601520" description="Pentacotripeptide-repeat region of PRORP domain-containing protein" evidence="4">
    <location>
        <begin position="20"/>
        <end position="409"/>
    </location>
</feature>
<keyword evidence="1" id="KW-0677">Repeat</keyword>
<accession>A0A061J277</accession>
<keyword evidence="6" id="KW-1185">Reference proteome</keyword>
<dbReference type="Proteomes" id="UP000031737">
    <property type="component" value="Unassembled WGS sequence"/>
</dbReference>
<dbReference type="Pfam" id="PF13041">
    <property type="entry name" value="PPR_2"/>
    <property type="match status" value="1"/>
</dbReference>
<dbReference type="EMBL" id="AUPL01004080">
    <property type="protein sequence ID" value="ESL08221.1"/>
    <property type="molecule type" value="Genomic_DNA"/>
</dbReference>
<sequence length="409" mass="46150">MFFFFNVAFFFCLLKVCDLQEEAEMSAVFSHAPPHVVCRVCGGMRVLSGSSCRPLVARFVFAARGSFTSHVTDLPLTPPSAVEVGGGAQFISASEVPHVKPATSSELWRRSKDSRAVTIGGPVVEATTPEQVEELFQLSVLARTASNAQLRRYLEQLQPKDHALALAAVRGAEAGGLRVDAKTNEVHLAKLLDGGQLRAGMDLYRRMLATRMTPTANTYATLMHMCLQREMPEACQKMFEEMVKRGQSPNTQNYELYITSLAMETPPKWEKAVEVFDHISRERRGRHVTATTYNSLMRVYLNMTPFDWRVVYNCYYALRQHKPPIALQWKSYLLVAEALRRGRAGYIRRFLTYLDAWFCVTHFRSLDFLFGLAVYLAAMLLLKALISWMVVFYCERTVSTGKRAAGSIL</sequence>
<evidence type="ECO:0000313" key="5">
    <source>
        <dbReference type="EMBL" id="ESL08221.1"/>
    </source>
</evidence>
<keyword evidence="3" id="KW-1133">Transmembrane helix</keyword>
<keyword evidence="3" id="KW-0472">Membrane</keyword>
<evidence type="ECO:0000256" key="1">
    <source>
        <dbReference type="ARBA" id="ARBA00022737"/>
    </source>
</evidence>
<feature type="repeat" description="PPR" evidence="2">
    <location>
        <begin position="215"/>
        <end position="249"/>
    </location>
</feature>
<organism evidence="5 6">
    <name type="scientific">Trypanosoma rangeli SC58</name>
    <dbReference type="NCBI Taxonomy" id="429131"/>
    <lineage>
        <taxon>Eukaryota</taxon>
        <taxon>Discoba</taxon>
        <taxon>Euglenozoa</taxon>
        <taxon>Kinetoplastea</taxon>
        <taxon>Metakinetoplastina</taxon>
        <taxon>Trypanosomatida</taxon>
        <taxon>Trypanosomatidae</taxon>
        <taxon>Trypanosoma</taxon>
        <taxon>Herpetosoma</taxon>
    </lineage>
</organism>
<dbReference type="InterPro" id="IPR011990">
    <property type="entry name" value="TPR-like_helical_dom_sf"/>
</dbReference>
<keyword evidence="3" id="KW-0812">Transmembrane</keyword>
<name>A0A061J277_TRYRA</name>
<reference evidence="5 6" key="1">
    <citation type="submission" date="2013-07" db="EMBL/GenBank/DDBJ databases">
        <authorList>
            <person name="Stoco P.H."/>
            <person name="Wagner G."/>
            <person name="Gerber A."/>
            <person name="Zaha A."/>
            <person name="Thompson C."/>
            <person name="Bartholomeu D.C."/>
            <person name="Luckemeyer D.D."/>
            <person name="Bahia D."/>
            <person name="Loreto E."/>
            <person name="Prestes E.B."/>
            <person name="Lima F.M."/>
            <person name="Rodrigues-Luiz G."/>
            <person name="Vallejo G.A."/>
            <person name="Filho J.F."/>
            <person name="Monteiro K.M."/>
            <person name="Tyler K.M."/>
            <person name="de Almeida L.G."/>
            <person name="Ortiz M.F."/>
            <person name="Siervo M.A."/>
            <person name="de Moraes M.H."/>
            <person name="Cunha O.L."/>
            <person name="Mendonca-Neto R."/>
            <person name="Silva R."/>
            <person name="Teixeira S.M."/>
            <person name="Murta S.M."/>
            <person name="Sincero T.C."/>
            <person name="Mendes T.A."/>
            <person name="Urmenyi T.P."/>
            <person name="Silva V.G."/>
            <person name="da Rocha W.D."/>
            <person name="Andersson B."/>
            <person name="Romanha A.J."/>
            <person name="Steindel M."/>
            <person name="de Vasconcelos A.T."/>
            <person name="Grisard E.C."/>
        </authorList>
    </citation>
    <scope>NUCLEOTIDE SEQUENCE [LARGE SCALE GENOMIC DNA]</scope>
    <source>
        <strain evidence="5 6">SC58</strain>
    </source>
</reference>
<keyword evidence="4" id="KW-0732">Signal</keyword>
<feature type="transmembrane region" description="Helical" evidence="3">
    <location>
        <begin position="368"/>
        <end position="393"/>
    </location>
</feature>
<comment type="caution">
    <text evidence="5">The sequence shown here is derived from an EMBL/GenBank/DDBJ whole genome shotgun (WGS) entry which is preliminary data.</text>
</comment>
<evidence type="ECO:0000313" key="6">
    <source>
        <dbReference type="Proteomes" id="UP000031737"/>
    </source>
</evidence>
<dbReference type="PANTHER" id="PTHR47447:SF17">
    <property type="entry name" value="OS12G0638900 PROTEIN"/>
    <property type="match status" value="1"/>
</dbReference>
<dbReference type="InterPro" id="IPR002885">
    <property type="entry name" value="PPR_rpt"/>
</dbReference>
<dbReference type="PANTHER" id="PTHR47447">
    <property type="entry name" value="OS03G0856100 PROTEIN"/>
    <property type="match status" value="1"/>
</dbReference>
<dbReference type="PROSITE" id="PS51375">
    <property type="entry name" value="PPR"/>
    <property type="match status" value="1"/>
</dbReference>
<dbReference type="AlphaFoldDB" id="A0A061J277"/>
<evidence type="ECO:0000256" key="4">
    <source>
        <dbReference type="SAM" id="SignalP"/>
    </source>
</evidence>